<dbReference type="GO" id="GO:0000981">
    <property type="term" value="F:DNA-binding transcription factor activity, RNA polymerase II-specific"/>
    <property type="evidence" value="ECO:0007669"/>
    <property type="project" value="TreeGrafter"/>
</dbReference>
<feature type="region of interest" description="Disordered" evidence="4">
    <location>
        <begin position="55"/>
        <end position="78"/>
    </location>
</feature>
<reference evidence="5 6" key="1">
    <citation type="submission" date="2015-01" db="EMBL/GenBank/DDBJ databases">
        <title>The Genome Sequence of Fonsecaea multimorphosa CBS 102226.</title>
        <authorList>
            <consortium name="The Broad Institute Genomics Platform"/>
            <person name="Cuomo C."/>
            <person name="de Hoog S."/>
            <person name="Gorbushina A."/>
            <person name="Stielow B."/>
            <person name="Teixiera M."/>
            <person name="Abouelleil A."/>
            <person name="Chapman S.B."/>
            <person name="Priest M."/>
            <person name="Young S.K."/>
            <person name="Wortman J."/>
            <person name="Nusbaum C."/>
            <person name="Birren B."/>
        </authorList>
    </citation>
    <scope>NUCLEOTIDE SEQUENCE [LARGE SCALE GENOMIC DNA]</scope>
    <source>
        <strain evidence="5 6">CBS 102226</strain>
    </source>
</reference>
<dbReference type="AlphaFoldDB" id="A0A0D2JZM4"/>
<organism evidence="5 6">
    <name type="scientific">Fonsecaea multimorphosa CBS 102226</name>
    <dbReference type="NCBI Taxonomy" id="1442371"/>
    <lineage>
        <taxon>Eukaryota</taxon>
        <taxon>Fungi</taxon>
        <taxon>Dikarya</taxon>
        <taxon>Ascomycota</taxon>
        <taxon>Pezizomycotina</taxon>
        <taxon>Eurotiomycetes</taxon>
        <taxon>Chaetothyriomycetidae</taxon>
        <taxon>Chaetothyriales</taxon>
        <taxon>Herpotrichiellaceae</taxon>
        <taxon>Fonsecaea</taxon>
    </lineage>
</organism>
<evidence type="ECO:0000256" key="4">
    <source>
        <dbReference type="SAM" id="MobiDB-lite"/>
    </source>
</evidence>
<proteinExistence type="predicted"/>
<dbReference type="GO" id="GO:0000978">
    <property type="term" value="F:RNA polymerase II cis-regulatory region sequence-specific DNA binding"/>
    <property type="evidence" value="ECO:0007669"/>
    <property type="project" value="TreeGrafter"/>
</dbReference>
<keyword evidence="6" id="KW-1185">Reference proteome</keyword>
<evidence type="ECO:0000256" key="2">
    <source>
        <dbReference type="ARBA" id="ARBA00023163"/>
    </source>
</evidence>
<dbReference type="VEuPathDB" id="FungiDB:Z520_05413"/>
<sequence length="673" mass="75355">MADRHSKCSIIKTPIPELHVGQSIGGYLKRVMDVVIGGPSVMDWHHVSNVCRGEKNTATPATVEGTTTAAPDGDVSGHRLHDDYASSLDGETAEEVYLSVNTTQKTPQSTIHLYCGPSSNFAFLQQVYKTFASVDSLSTNTASIAAPDQGIDYFRQRQMFFGVRQNFGMSKDVLESELSLRLPLALARLFLERFSMTVLHLVPFLNLEIMEEWLGQLYNDDNEEMATDVKAVLLAILANGATLTEHVKWADALYDRAKREMHVLDETVNNRAIQASLLLISYRALLNGKWTNVCTLTTKRAAAEQILLTLSSDKHAARHMRQACIETWVSFWLGRPTSITSESISTPFPGTSMFTLALGELSNIIAKSTKYIYEERHFSLTKLRLSLQSVRNDLESFKQRMEPILGFALDGSVDEDKANVQQLFMMNFLYHTWMTSFRPCLMVYNSLKGRKAPTNSFPFHAGQTPPSPKSDLFWLLEACHCALDSARRLIHYLFESLNRHVLLRDLSFTSACIESACLLLAYHAMKNPELIPRVKKSLEEALGCVGHMTSKEQVDSVRYTIQRILQKIWEARVFHERKGRAGSSSPEIGYFGAYHQPEEDPQADAAIASGDAPELTMNFLRTAIDEPGFDDPSNNDGVLDIDFNIFAPDLSDFFTLDDSDLLTGATDGAFRDR</sequence>
<dbReference type="CDD" id="cd12148">
    <property type="entry name" value="fungal_TF_MHR"/>
    <property type="match status" value="1"/>
</dbReference>
<dbReference type="OrthoDB" id="2123952at2759"/>
<dbReference type="InterPro" id="IPR051127">
    <property type="entry name" value="Fungal_SecMet_Regulators"/>
</dbReference>
<gene>
    <name evidence="5" type="ORF">Z520_05413</name>
</gene>
<accession>A0A0D2JZM4</accession>
<dbReference type="Proteomes" id="UP000053411">
    <property type="component" value="Unassembled WGS sequence"/>
</dbReference>
<dbReference type="GeneID" id="27711159"/>
<dbReference type="PANTHER" id="PTHR47424:SF15">
    <property type="entry name" value="ZN(II)2CYS6 TRANSCRIPTION FACTOR (EUROFUNG)"/>
    <property type="match status" value="1"/>
</dbReference>
<dbReference type="RefSeq" id="XP_016633075.1">
    <property type="nucleotide sequence ID" value="XM_016775916.1"/>
</dbReference>
<evidence type="ECO:0000313" key="5">
    <source>
        <dbReference type="EMBL" id="KIX98952.1"/>
    </source>
</evidence>
<keyword evidence="3" id="KW-0539">Nucleus</keyword>
<name>A0A0D2JZM4_9EURO</name>
<dbReference type="PANTHER" id="PTHR47424">
    <property type="entry name" value="REGULATORY PROTEIN GAL4"/>
    <property type="match status" value="1"/>
</dbReference>
<feature type="compositionally biased region" description="Low complexity" evidence="4">
    <location>
        <begin position="57"/>
        <end position="70"/>
    </location>
</feature>
<evidence type="ECO:0000256" key="3">
    <source>
        <dbReference type="ARBA" id="ARBA00023242"/>
    </source>
</evidence>
<dbReference type="GO" id="GO:0005634">
    <property type="term" value="C:nucleus"/>
    <property type="evidence" value="ECO:0007669"/>
    <property type="project" value="TreeGrafter"/>
</dbReference>
<evidence type="ECO:0000256" key="1">
    <source>
        <dbReference type="ARBA" id="ARBA00023015"/>
    </source>
</evidence>
<dbReference type="GO" id="GO:0000435">
    <property type="term" value="P:positive regulation of transcription from RNA polymerase II promoter by galactose"/>
    <property type="evidence" value="ECO:0007669"/>
    <property type="project" value="TreeGrafter"/>
</dbReference>
<evidence type="ECO:0000313" key="6">
    <source>
        <dbReference type="Proteomes" id="UP000053411"/>
    </source>
</evidence>
<keyword evidence="2" id="KW-0804">Transcription</keyword>
<dbReference type="EMBL" id="KN848070">
    <property type="protein sequence ID" value="KIX98952.1"/>
    <property type="molecule type" value="Genomic_DNA"/>
</dbReference>
<keyword evidence="1" id="KW-0805">Transcription regulation</keyword>
<evidence type="ECO:0008006" key="7">
    <source>
        <dbReference type="Google" id="ProtNLM"/>
    </source>
</evidence>
<protein>
    <recommendedName>
        <fullName evidence="7">Transcription factor domain-containing protein</fullName>
    </recommendedName>
</protein>